<organism evidence="2 3">
    <name type="scientific">Candidatus Sungbacteria bacterium RIFCSPHIGHO2_01_FULL_47_32</name>
    <dbReference type="NCBI Taxonomy" id="1802264"/>
    <lineage>
        <taxon>Bacteria</taxon>
        <taxon>Candidatus Sungiibacteriota</taxon>
    </lineage>
</organism>
<keyword evidence="1" id="KW-0472">Membrane</keyword>
<gene>
    <name evidence="2" type="ORF">A2633_01760</name>
</gene>
<protein>
    <submittedName>
        <fullName evidence="2">Uncharacterized protein</fullName>
    </submittedName>
</protein>
<dbReference type="EMBL" id="MHQC01000059">
    <property type="protein sequence ID" value="OGZ93430.1"/>
    <property type="molecule type" value="Genomic_DNA"/>
</dbReference>
<comment type="caution">
    <text evidence="2">The sequence shown here is derived from an EMBL/GenBank/DDBJ whole genome shotgun (WGS) entry which is preliminary data.</text>
</comment>
<keyword evidence="1" id="KW-0812">Transmembrane</keyword>
<sequence length="93" mass="10262">MLGFVVGLIVIIIGAVSVPVLKTFNLPYFAVVTISFGLMFAGFGIQMWSMLKPYFALKREMKARKEAHEALLPELASLPPAEALKRLLQGPEK</sequence>
<proteinExistence type="predicted"/>
<evidence type="ECO:0000313" key="3">
    <source>
        <dbReference type="Proteomes" id="UP000177152"/>
    </source>
</evidence>
<reference evidence="2 3" key="1">
    <citation type="journal article" date="2016" name="Nat. Commun.">
        <title>Thousands of microbial genomes shed light on interconnected biogeochemical processes in an aquifer system.</title>
        <authorList>
            <person name="Anantharaman K."/>
            <person name="Brown C.T."/>
            <person name="Hug L.A."/>
            <person name="Sharon I."/>
            <person name="Castelle C.J."/>
            <person name="Probst A.J."/>
            <person name="Thomas B.C."/>
            <person name="Singh A."/>
            <person name="Wilkins M.J."/>
            <person name="Karaoz U."/>
            <person name="Brodie E.L."/>
            <person name="Williams K.H."/>
            <person name="Hubbard S.S."/>
            <person name="Banfield J.F."/>
        </authorList>
    </citation>
    <scope>NUCLEOTIDE SEQUENCE [LARGE SCALE GENOMIC DNA]</scope>
</reference>
<name>A0A1G2K4K4_9BACT</name>
<evidence type="ECO:0000313" key="2">
    <source>
        <dbReference type="EMBL" id="OGZ93430.1"/>
    </source>
</evidence>
<keyword evidence="1" id="KW-1133">Transmembrane helix</keyword>
<accession>A0A1G2K4K4</accession>
<feature type="transmembrane region" description="Helical" evidence="1">
    <location>
        <begin position="27"/>
        <end position="51"/>
    </location>
</feature>
<dbReference type="AlphaFoldDB" id="A0A1G2K4K4"/>
<dbReference type="Proteomes" id="UP000177152">
    <property type="component" value="Unassembled WGS sequence"/>
</dbReference>
<evidence type="ECO:0000256" key="1">
    <source>
        <dbReference type="SAM" id="Phobius"/>
    </source>
</evidence>